<dbReference type="InterPro" id="IPR050428">
    <property type="entry name" value="TCS_sensor_his_kinase"/>
</dbReference>
<dbReference type="InterPro" id="IPR036097">
    <property type="entry name" value="HisK_dim/P_sf"/>
</dbReference>
<dbReference type="Pfam" id="PF00512">
    <property type="entry name" value="HisKA"/>
    <property type="match status" value="1"/>
</dbReference>
<dbReference type="SUPFAM" id="SSF55874">
    <property type="entry name" value="ATPase domain of HSP90 chaperone/DNA topoisomerase II/histidine kinase"/>
    <property type="match status" value="1"/>
</dbReference>
<name>A0ABP8QI14_9BACT</name>
<keyword evidence="6" id="KW-0418">Kinase</keyword>
<evidence type="ECO:0000259" key="10">
    <source>
        <dbReference type="PROSITE" id="PS50109"/>
    </source>
</evidence>
<evidence type="ECO:0000256" key="6">
    <source>
        <dbReference type="ARBA" id="ARBA00022777"/>
    </source>
</evidence>
<evidence type="ECO:0000256" key="8">
    <source>
        <dbReference type="SAM" id="MobiDB-lite"/>
    </source>
</evidence>
<comment type="caution">
    <text evidence="11">The sequence shown here is derived from an EMBL/GenBank/DDBJ whole genome shotgun (WGS) entry which is preliminary data.</text>
</comment>
<feature type="region of interest" description="Disordered" evidence="8">
    <location>
        <begin position="57"/>
        <end position="76"/>
    </location>
</feature>
<feature type="transmembrane region" description="Helical" evidence="9">
    <location>
        <begin position="12"/>
        <end position="34"/>
    </location>
</feature>
<dbReference type="Gene3D" id="3.30.565.10">
    <property type="entry name" value="Histidine kinase-like ATPase, C-terminal domain"/>
    <property type="match status" value="1"/>
</dbReference>
<dbReference type="InterPro" id="IPR003594">
    <property type="entry name" value="HATPase_dom"/>
</dbReference>
<keyword evidence="7 9" id="KW-1133">Transmembrane helix</keyword>
<evidence type="ECO:0000256" key="4">
    <source>
        <dbReference type="ARBA" id="ARBA00022679"/>
    </source>
</evidence>
<keyword evidence="4" id="KW-0808">Transferase</keyword>
<dbReference type="CDD" id="cd00082">
    <property type="entry name" value="HisKA"/>
    <property type="match status" value="1"/>
</dbReference>
<gene>
    <name evidence="11" type="ORF">GCM10023172_28760</name>
</gene>
<dbReference type="InterPro" id="IPR036890">
    <property type="entry name" value="HATPase_C_sf"/>
</dbReference>
<reference evidence="12" key="1">
    <citation type="journal article" date="2019" name="Int. J. Syst. Evol. Microbiol.">
        <title>The Global Catalogue of Microorganisms (GCM) 10K type strain sequencing project: providing services to taxonomists for standard genome sequencing and annotation.</title>
        <authorList>
            <consortium name="The Broad Institute Genomics Platform"/>
            <consortium name="The Broad Institute Genome Sequencing Center for Infectious Disease"/>
            <person name="Wu L."/>
            <person name="Ma J."/>
        </authorList>
    </citation>
    <scope>NUCLEOTIDE SEQUENCE [LARGE SCALE GENOMIC DNA]</scope>
    <source>
        <strain evidence="12">JCM 17841</strain>
    </source>
</reference>
<dbReference type="EMBL" id="BAABGQ010000006">
    <property type="protein sequence ID" value="GAA4503597.1"/>
    <property type="molecule type" value="Genomic_DNA"/>
</dbReference>
<keyword evidence="9" id="KW-0472">Membrane</keyword>
<dbReference type="InterPro" id="IPR003661">
    <property type="entry name" value="HisK_dim/P_dom"/>
</dbReference>
<dbReference type="PANTHER" id="PTHR45436">
    <property type="entry name" value="SENSOR HISTIDINE KINASE YKOH"/>
    <property type="match status" value="1"/>
</dbReference>
<accession>A0ABP8QI14</accession>
<dbReference type="Pfam" id="PF02518">
    <property type="entry name" value="HATPase_c"/>
    <property type="match status" value="1"/>
</dbReference>
<proteinExistence type="predicted"/>
<evidence type="ECO:0000313" key="11">
    <source>
        <dbReference type="EMBL" id="GAA4503597.1"/>
    </source>
</evidence>
<evidence type="ECO:0000313" key="12">
    <source>
        <dbReference type="Proteomes" id="UP001501243"/>
    </source>
</evidence>
<evidence type="ECO:0000256" key="3">
    <source>
        <dbReference type="ARBA" id="ARBA00022553"/>
    </source>
</evidence>
<evidence type="ECO:0000256" key="1">
    <source>
        <dbReference type="ARBA" id="ARBA00000085"/>
    </source>
</evidence>
<dbReference type="Gene3D" id="1.10.287.130">
    <property type="match status" value="1"/>
</dbReference>
<evidence type="ECO:0000256" key="5">
    <source>
        <dbReference type="ARBA" id="ARBA00022692"/>
    </source>
</evidence>
<dbReference type="EC" id="2.7.13.3" evidence="2"/>
<protein>
    <recommendedName>
        <fullName evidence="2">histidine kinase</fullName>
        <ecNumber evidence="2">2.7.13.3</ecNumber>
    </recommendedName>
</protein>
<keyword evidence="12" id="KW-1185">Reference proteome</keyword>
<evidence type="ECO:0000256" key="2">
    <source>
        <dbReference type="ARBA" id="ARBA00012438"/>
    </source>
</evidence>
<evidence type="ECO:0000256" key="7">
    <source>
        <dbReference type="ARBA" id="ARBA00022989"/>
    </source>
</evidence>
<dbReference type="InterPro" id="IPR005467">
    <property type="entry name" value="His_kinase_dom"/>
</dbReference>
<feature type="domain" description="Histidine kinase" evidence="10">
    <location>
        <begin position="212"/>
        <end position="397"/>
    </location>
</feature>
<dbReference type="SMART" id="SM00387">
    <property type="entry name" value="HATPase_c"/>
    <property type="match status" value="1"/>
</dbReference>
<dbReference type="SMART" id="SM00388">
    <property type="entry name" value="HisKA"/>
    <property type="match status" value="1"/>
</dbReference>
<dbReference type="SUPFAM" id="SSF47384">
    <property type="entry name" value="Homodimeric domain of signal transducing histidine kinase"/>
    <property type="match status" value="1"/>
</dbReference>
<dbReference type="PANTHER" id="PTHR45436:SF5">
    <property type="entry name" value="SENSOR HISTIDINE KINASE TRCS"/>
    <property type="match status" value="1"/>
</dbReference>
<comment type="catalytic activity">
    <reaction evidence="1">
        <text>ATP + protein L-histidine = ADP + protein N-phospho-L-histidine.</text>
        <dbReference type="EC" id="2.7.13.3"/>
    </reaction>
</comment>
<dbReference type="PROSITE" id="PS50109">
    <property type="entry name" value="HIS_KIN"/>
    <property type="match status" value="1"/>
</dbReference>
<evidence type="ECO:0000256" key="9">
    <source>
        <dbReference type="SAM" id="Phobius"/>
    </source>
</evidence>
<keyword evidence="5 9" id="KW-0812">Transmembrane</keyword>
<dbReference type="RefSeq" id="WP_208129752.1">
    <property type="nucleotide sequence ID" value="NZ_BAABGQ010000006.1"/>
</dbReference>
<sequence>MKLLATTTRYYLLLAALLCAVGTAALYAGLVWALRTETEEKLVTEQGYLTPILQRTGRLPPPLGDQRRLSPRPRPAGFDDTLEFDPVGRRWEPFRQLHFPVQVRGVTYWVTLRKSLLENDSPLGVVLLVMATVLLGLLLSLVALNRWLSGRLWQPFHRTLAALRGYELQGQPAALVLPATPIEEFTELNQALTQLSERLAAEYQSLKEFTENAAHETQTPLAILQATLERLLQLGASDAKMAPLLRDAYGATRRLSRLHQGLTLLSKIENGQFPGAVALHLADVVTERLALLEELLSGKELRLTVEAADPLPVRMHPALAESLVGNLLQNAFKHNHVGGSLAVHLRGGVLEVRNTGSAPTGDPARYFERFQKQQPGSASPGLGLSIVQQVCRYYGFGLRYTYEPTAGLHVLQVSTRPVAP</sequence>
<dbReference type="Proteomes" id="UP001501243">
    <property type="component" value="Unassembled WGS sequence"/>
</dbReference>
<feature type="transmembrane region" description="Helical" evidence="9">
    <location>
        <begin position="123"/>
        <end position="144"/>
    </location>
</feature>
<keyword evidence="3" id="KW-0597">Phosphoprotein</keyword>
<organism evidence="11 12">
    <name type="scientific">Hymenobacter ginsengisoli</name>
    <dbReference type="NCBI Taxonomy" id="1051626"/>
    <lineage>
        <taxon>Bacteria</taxon>
        <taxon>Pseudomonadati</taxon>
        <taxon>Bacteroidota</taxon>
        <taxon>Cytophagia</taxon>
        <taxon>Cytophagales</taxon>
        <taxon>Hymenobacteraceae</taxon>
        <taxon>Hymenobacter</taxon>
    </lineage>
</organism>